<dbReference type="InterPro" id="IPR012902">
    <property type="entry name" value="N_methyl_site"/>
</dbReference>
<dbReference type="PROSITE" id="PS00409">
    <property type="entry name" value="PROKAR_NTER_METHYL"/>
    <property type="match status" value="1"/>
</dbReference>
<reference evidence="4 5" key="1">
    <citation type="submission" date="2019-02" db="EMBL/GenBank/DDBJ databases">
        <title>Deep-cultivation of Planctomycetes and their phenomic and genomic characterization uncovers novel biology.</title>
        <authorList>
            <person name="Wiegand S."/>
            <person name="Jogler M."/>
            <person name="Boedeker C."/>
            <person name="Pinto D."/>
            <person name="Vollmers J."/>
            <person name="Rivas-Marin E."/>
            <person name="Kohn T."/>
            <person name="Peeters S.H."/>
            <person name="Heuer A."/>
            <person name="Rast P."/>
            <person name="Oberbeckmann S."/>
            <person name="Bunk B."/>
            <person name="Jeske O."/>
            <person name="Meyerdierks A."/>
            <person name="Storesund J.E."/>
            <person name="Kallscheuer N."/>
            <person name="Luecker S."/>
            <person name="Lage O.M."/>
            <person name="Pohl T."/>
            <person name="Merkel B.J."/>
            <person name="Hornburger P."/>
            <person name="Mueller R.-W."/>
            <person name="Bruemmer F."/>
            <person name="Labrenz M."/>
            <person name="Spormann A.M."/>
            <person name="Op den Camp H."/>
            <person name="Overmann J."/>
            <person name="Amann R."/>
            <person name="Jetten M.S.M."/>
            <person name="Mascher T."/>
            <person name="Medema M.H."/>
            <person name="Devos D.P."/>
            <person name="Kaster A.-K."/>
            <person name="Ovreas L."/>
            <person name="Rohde M."/>
            <person name="Galperin M.Y."/>
            <person name="Jogler C."/>
        </authorList>
    </citation>
    <scope>NUCLEOTIDE SEQUENCE [LARGE SCALE GENOMIC DNA]</scope>
    <source>
        <strain evidence="4 5">Pla175</strain>
    </source>
</reference>
<dbReference type="Gene3D" id="3.30.700.10">
    <property type="entry name" value="Glycoprotein, Type 4 Pilin"/>
    <property type="match status" value="1"/>
</dbReference>
<feature type="region of interest" description="Disordered" evidence="1">
    <location>
        <begin position="144"/>
        <end position="163"/>
    </location>
</feature>
<dbReference type="Pfam" id="PF07963">
    <property type="entry name" value="N_methyl"/>
    <property type="match status" value="1"/>
</dbReference>
<proteinExistence type="predicted"/>
<dbReference type="Pfam" id="PF07596">
    <property type="entry name" value="SBP_bac_10"/>
    <property type="match status" value="1"/>
</dbReference>
<evidence type="ECO:0000313" key="5">
    <source>
        <dbReference type="Proteomes" id="UP000317429"/>
    </source>
</evidence>
<keyword evidence="2" id="KW-0812">Transmembrane</keyword>
<evidence type="ECO:0000259" key="3">
    <source>
        <dbReference type="Pfam" id="PF07596"/>
    </source>
</evidence>
<organism evidence="4 5">
    <name type="scientific">Pirellulimonas nuda</name>
    <dbReference type="NCBI Taxonomy" id="2528009"/>
    <lineage>
        <taxon>Bacteria</taxon>
        <taxon>Pseudomonadati</taxon>
        <taxon>Planctomycetota</taxon>
        <taxon>Planctomycetia</taxon>
        <taxon>Pirellulales</taxon>
        <taxon>Lacipirellulaceae</taxon>
        <taxon>Pirellulimonas</taxon>
    </lineage>
</organism>
<dbReference type="PANTHER" id="PTHR30093:SF2">
    <property type="entry name" value="TYPE II SECRETION SYSTEM PROTEIN H"/>
    <property type="match status" value="1"/>
</dbReference>
<dbReference type="InterPro" id="IPR011453">
    <property type="entry name" value="DUF1559"/>
</dbReference>
<keyword evidence="2" id="KW-1133">Transmembrane helix</keyword>
<keyword evidence="5" id="KW-1185">Reference proteome</keyword>
<dbReference type="InterPro" id="IPR045584">
    <property type="entry name" value="Pilin-like"/>
</dbReference>
<protein>
    <submittedName>
        <fullName evidence="4">Putative major pilin subunit</fullName>
    </submittedName>
</protein>
<dbReference type="SUPFAM" id="SSF54523">
    <property type="entry name" value="Pili subunits"/>
    <property type="match status" value="1"/>
</dbReference>
<dbReference type="InterPro" id="IPR027558">
    <property type="entry name" value="Pre_pil_HX9DG_C"/>
</dbReference>
<evidence type="ECO:0000256" key="1">
    <source>
        <dbReference type="SAM" id="MobiDB-lite"/>
    </source>
</evidence>
<feature type="domain" description="DUF1559" evidence="3">
    <location>
        <begin position="44"/>
        <end position="324"/>
    </location>
</feature>
<accession>A0A518DIZ4</accession>
<feature type="transmembrane region" description="Helical" evidence="2">
    <location>
        <begin position="21"/>
        <end position="43"/>
    </location>
</feature>
<sequence length="345" mass="37615">MIPSAHRQLHERPHRLTRGFTLVELLVVIAIIGILVALLLPAVQAAREAARRSSCINNLRQVGLASLNYEGARGHFPPAVDWLNPNRTPPMRRDHSWIVFILPYMEEQALYDSIDDTVEWYDPKNEAPATTPLPGMRCPSRSELDPVSLYGPGNNASEGFGERETSDLNTHYLAVLGANTQLSAGIPFFCSDNTSPYTMEAKLTGTSRVTKLECIEGTGGPIANSGVMFRFSKTKMSQVVDGTTSTFLAGEAAFGEAEFQRTRPWIAGAVDKSMYGAKNLAYAVNSGARPGPARNDMGFGSEHPGGCHFTMTDGSTSFFNENIELIVLFNLAARNDGNLIDSSQR</sequence>
<dbReference type="EMBL" id="CP036291">
    <property type="protein sequence ID" value="QDU91443.1"/>
    <property type="molecule type" value="Genomic_DNA"/>
</dbReference>
<dbReference type="AlphaFoldDB" id="A0A518DIZ4"/>
<dbReference type="NCBIfam" id="TIGR02532">
    <property type="entry name" value="IV_pilin_GFxxxE"/>
    <property type="match status" value="1"/>
</dbReference>
<keyword evidence="2" id="KW-0472">Membrane</keyword>
<dbReference type="NCBIfam" id="TIGR04294">
    <property type="entry name" value="pre_pil_HX9DG"/>
    <property type="match status" value="1"/>
</dbReference>
<dbReference type="KEGG" id="pnd:Pla175_48710"/>
<evidence type="ECO:0000256" key="2">
    <source>
        <dbReference type="SAM" id="Phobius"/>
    </source>
</evidence>
<name>A0A518DIZ4_9BACT</name>
<gene>
    <name evidence="4" type="ORF">Pla175_48710</name>
</gene>
<dbReference type="PANTHER" id="PTHR30093">
    <property type="entry name" value="GENERAL SECRETION PATHWAY PROTEIN G"/>
    <property type="match status" value="1"/>
</dbReference>
<dbReference type="Proteomes" id="UP000317429">
    <property type="component" value="Chromosome"/>
</dbReference>
<evidence type="ECO:0000313" key="4">
    <source>
        <dbReference type="EMBL" id="QDU91443.1"/>
    </source>
</evidence>